<dbReference type="PROSITE" id="PS00194">
    <property type="entry name" value="THIOREDOXIN_1"/>
    <property type="match status" value="1"/>
</dbReference>
<dbReference type="SUPFAM" id="SSF52833">
    <property type="entry name" value="Thioredoxin-like"/>
    <property type="match status" value="1"/>
</dbReference>
<evidence type="ECO:0000313" key="2">
    <source>
        <dbReference type="EMBL" id="SFS98249.1"/>
    </source>
</evidence>
<dbReference type="InterPro" id="IPR050553">
    <property type="entry name" value="Thioredoxin_ResA/DsbE_sf"/>
</dbReference>
<evidence type="ECO:0000256" key="1">
    <source>
        <dbReference type="ARBA" id="ARBA00023284"/>
    </source>
</evidence>
<dbReference type="STRING" id="683125.SAMN05660206_10878"/>
<dbReference type="AlphaFoldDB" id="A0A1I6U9Q1"/>
<name>A0A1I6U9Q1_9SPHI</name>
<dbReference type="EMBL" id="FOZZ01000008">
    <property type="protein sequence ID" value="SFS98249.1"/>
    <property type="molecule type" value="Genomic_DNA"/>
</dbReference>
<dbReference type="InterPro" id="IPR017937">
    <property type="entry name" value="Thioredoxin_CS"/>
</dbReference>
<gene>
    <name evidence="2" type="ORF">SAMN05660206_10878</name>
</gene>
<dbReference type="InterPro" id="IPR036249">
    <property type="entry name" value="Thioredoxin-like_sf"/>
</dbReference>
<evidence type="ECO:0000313" key="3">
    <source>
        <dbReference type="Proteomes" id="UP000198785"/>
    </source>
</evidence>
<dbReference type="PANTHER" id="PTHR42852">
    <property type="entry name" value="THIOL:DISULFIDE INTERCHANGE PROTEIN DSBE"/>
    <property type="match status" value="1"/>
</dbReference>
<organism evidence="2 3">
    <name type="scientific">Sphingobacterium wenxiniae</name>
    <dbReference type="NCBI Taxonomy" id="683125"/>
    <lineage>
        <taxon>Bacteria</taxon>
        <taxon>Pseudomonadati</taxon>
        <taxon>Bacteroidota</taxon>
        <taxon>Sphingobacteriia</taxon>
        <taxon>Sphingobacteriales</taxon>
        <taxon>Sphingobacteriaceae</taxon>
        <taxon>Sphingobacterium</taxon>
    </lineage>
</organism>
<keyword evidence="3" id="KW-1185">Reference proteome</keyword>
<dbReference type="Proteomes" id="UP000198785">
    <property type="component" value="Unassembled WGS sequence"/>
</dbReference>
<keyword evidence="1" id="KW-0676">Redox-active center</keyword>
<proteinExistence type="predicted"/>
<dbReference type="RefSeq" id="WP_139227585.1">
    <property type="nucleotide sequence ID" value="NZ_FOZZ01000008.1"/>
</dbReference>
<evidence type="ECO:0008006" key="4">
    <source>
        <dbReference type="Google" id="ProtNLM"/>
    </source>
</evidence>
<dbReference type="Gene3D" id="3.40.30.10">
    <property type="entry name" value="Glutaredoxin"/>
    <property type="match status" value="1"/>
</dbReference>
<protein>
    <recommendedName>
        <fullName evidence="4">Thiol-disulfide isomerase or thioredoxin</fullName>
    </recommendedName>
</protein>
<sequence length="250" mass="29186">MNNFYKGGRGMACGHSDKVTELRSNQSYQTPPKQKILNSLSPKANGLWHLTYSLQFKIKSLKSIVYGLLLLFVSMFSLSDAWAQSAESRTAERQQQKEVSIGHSVPKDFWTKEYLFYINGDTVRKSLEEHKGKMLVLDFWSSGCAPCFIHQKEIRWFAERYKDDLVVVMVNSLNTRDTYEKLDGLYHKGHFEKFGLQHFESIVADDYLISLFPYTSFPHYVWINGLGRLQLRTFRNLLDRNYVAPFIDKR</sequence>
<dbReference type="OrthoDB" id="793244at2"/>
<reference evidence="2 3" key="1">
    <citation type="submission" date="2016-10" db="EMBL/GenBank/DDBJ databases">
        <authorList>
            <person name="de Groot N.N."/>
        </authorList>
    </citation>
    <scope>NUCLEOTIDE SEQUENCE [LARGE SCALE GENOMIC DNA]</scope>
    <source>
        <strain evidence="2 3">DSM 22789</strain>
    </source>
</reference>
<dbReference type="PANTHER" id="PTHR42852:SF13">
    <property type="entry name" value="PROTEIN DIPZ"/>
    <property type="match status" value="1"/>
</dbReference>
<accession>A0A1I6U9Q1</accession>